<name>A0A1T0A1Z5_MORBO</name>
<dbReference type="AlphaFoldDB" id="A0A1T0A1Z5"/>
<accession>A0A1T0A1Z5</accession>
<protein>
    <submittedName>
        <fullName evidence="1">Uncharacterized protein</fullName>
    </submittedName>
</protein>
<organism evidence="1 2">
    <name type="scientific">Moraxella bovis</name>
    <dbReference type="NCBI Taxonomy" id="476"/>
    <lineage>
        <taxon>Bacteria</taxon>
        <taxon>Pseudomonadati</taxon>
        <taxon>Pseudomonadota</taxon>
        <taxon>Gammaproteobacteria</taxon>
        <taxon>Moraxellales</taxon>
        <taxon>Moraxellaceae</taxon>
        <taxon>Moraxella</taxon>
    </lineage>
</organism>
<dbReference type="EMBL" id="UGPZ01000003">
    <property type="protein sequence ID" value="STY93332.1"/>
    <property type="molecule type" value="Genomic_DNA"/>
</dbReference>
<gene>
    <name evidence="1" type="ORF">NCTC9426_02054</name>
</gene>
<dbReference type="RefSeq" id="WP_078274156.1">
    <property type="nucleotide sequence ID" value="NZ_MUXV01000025.1"/>
</dbReference>
<dbReference type="Proteomes" id="UP000254133">
    <property type="component" value="Unassembled WGS sequence"/>
</dbReference>
<reference evidence="1 2" key="1">
    <citation type="submission" date="2018-06" db="EMBL/GenBank/DDBJ databases">
        <authorList>
            <consortium name="Pathogen Informatics"/>
            <person name="Doyle S."/>
        </authorList>
    </citation>
    <scope>NUCLEOTIDE SEQUENCE [LARGE SCALE GENOMIC DNA]</scope>
    <source>
        <strain evidence="1 2">NCTC9426</strain>
    </source>
</reference>
<dbReference type="Gene3D" id="4.10.410.40">
    <property type="match status" value="1"/>
</dbReference>
<evidence type="ECO:0000313" key="1">
    <source>
        <dbReference type="EMBL" id="STY93332.1"/>
    </source>
</evidence>
<evidence type="ECO:0000313" key="2">
    <source>
        <dbReference type="Proteomes" id="UP000254133"/>
    </source>
</evidence>
<sequence length="143" mass="16147">MAKVVENLVDSFFTLHVSADGNEYQKVEHLSKCDHPSEEKVLDEVTATDDRRTVKAPVDFKEESEIEFEYALDPKDTTHQLLQTSFESGKELHWQLKYVVATGESRQFKGIISKLTTDNSDQKKKIRKTGTITITGDVTKVAG</sequence>
<proteinExistence type="predicted"/>